<accession>A0ABP2PH01</accession>
<sequence>MRKRRFPLGAIFVRPAVVLEATAALPQSLLVAAGGLMSALNVAAAELELRYQNRTRIAALESRSIADSVLIARSGSALLP</sequence>
<evidence type="ECO:0000313" key="1">
    <source>
        <dbReference type="EMBL" id="EIM96664.1"/>
    </source>
</evidence>
<name>A0ABP2PH01_9BURK</name>
<keyword evidence="2" id="KW-1185">Reference proteome</keyword>
<evidence type="ECO:0000313" key="2">
    <source>
        <dbReference type="Proteomes" id="UP000004980"/>
    </source>
</evidence>
<gene>
    <name evidence="1" type="ORF">WQE_33086</name>
</gene>
<proteinExistence type="predicted"/>
<dbReference type="Proteomes" id="UP000004980">
    <property type="component" value="Unassembled WGS sequence"/>
</dbReference>
<protein>
    <submittedName>
        <fullName evidence="1">Uncharacterized protein</fullName>
    </submittedName>
</protein>
<reference evidence="1 2" key="1">
    <citation type="journal article" date="2012" name="J. Bacteriol.">
        <title>Draft Genome Sequence of the Soil Bacterium Burkholderia terrae Strain BS001, Which Interacts with Fungal Surface Structures.</title>
        <authorList>
            <person name="Nazir R."/>
            <person name="Hansen M.A."/>
            <person name="Sorensen S."/>
            <person name="van Elsas J.D."/>
        </authorList>
    </citation>
    <scope>NUCLEOTIDE SEQUENCE [LARGE SCALE GENOMIC DNA]</scope>
    <source>
        <strain evidence="1 2">BS001</strain>
    </source>
</reference>
<organism evidence="1 2">
    <name type="scientific">Paraburkholderia hospita</name>
    <dbReference type="NCBI Taxonomy" id="169430"/>
    <lineage>
        <taxon>Bacteria</taxon>
        <taxon>Pseudomonadati</taxon>
        <taxon>Pseudomonadota</taxon>
        <taxon>Betaproteobacteria</taxon>
        <taxon>Burkholderiales</taxon>
        <taxon>Burkholderiaceae</taxon>
        <taxon>Paraburkholderia</taxon>
    </lineage>
</organism>
<dbReference type="EMBL" id="AKAU01000186">
    <property type="protein sequence ID" value="EIM96664.1"/>
    <property type="molecule type" value="Genomic_DNA"/>
</dbReference>
<comment type="caution">
    <text evidence="1">The sequence shown here is derived from an EMBL/GenBank/DDBJ whole genome shotgun (WGS) entry which is preliminary data.</text>
</comment>